<dbReference type="HAMAP" id="MF_00834">
    <property type="entry name" value="BioA"/>
    <property type="match status" value="1"/>
</dbReference>
<feature type="modified residue" description="N6-(pyridoxal phosphate)lysine" evidence="10">
    <location>
        <position position="260"/>
    </location>
</feature>
<keyword evidence="8 10" id="KW-0663">Pyridoxal phosphate</keyword>
<comment type="pathway">
    <text evidence="2 10">Cofactor biosynthesis; biotin biosynthesis; 7,8-diaminononanoate from 8-amino-7-oxononanoate (SAM route): step 1/1.</text>
</comment>
<protein>
    <recommendedName>
        <fullName evidence="10">Adenosylmethionine-8-amino-7-oxononanoate aminotransferase</fullName>
        <ecNumber evidence="10">2.6.1.62</ecNumber>
    </recommendedName>
    <alternativeName>
        <fullName evidence="10">7,8-diamino-pelargonic acid aminotransferase</fullName>
        <shortName evidence="10">DAPA AT</shortName>
        <shortName evidence="10">DAPA aminotransferase</shortName>
    </alternativeName>
    <alternativeName>
        <fullName evidence="10">7,8-diaminononanoate synthase</fullName>
        <shortName evidence="10">DANS</shortName>
    </alternativeName>
    <alternativeName>
        <fullName evidence="10">Diaminopelargonic acid synthase</fullName>
    </alternativeName>
</protein>
<evidence type="ECO:0000256" key="6">
    <source>
        <dbReference type="ARBA" id="ARBA00022691"/>
    </source>
</evidence>
<sequence length="426" mass="46084">MTRSVVWHPFTQHALEPPMKRIVETAGAYLIDEDGNHVLDAISSWWVITHAHRHPTIMKAITAAAERYDQLIFAEYTHAPAEELAEGLIAVAPPGLAHVFYSDSGSTAVEVALKMALGFFHNKGERRNRIAVMEHAYHGDTIGTMSAGERGVFNAAYEPLLFAVDRLPFPAVGRELETLDAFECICRSGEVAALLVEPLILGAGGMKMYPPSLLAGLKEIAERHGTLLIADEVMTGWGRTGTLFACEQAAITPDILCTSKGLTGGALPLAATLCTAEIFEAHLSSDRRKTFFHSSSYTANPIACAAALANLAVWRDEPVKARIDTLAEAHRGPLARFAADTRFRNVRQKGTIAALDLNVGVGGYGYLANVGPKLRAFFRERGLLIRPLGNVIYLMPPYCVTAEELGRAYDAIGEAASQFGAPACRL</sequence>
<dbReference type="GO" id="GO:0009102">
    <property type="term" value="P:biotin biosynthetic process"/>
    <property type="evidence" value="ECO:0007669"/>
    <property type="project" value="UniProtKB-UniRule"/>
</dbReference>
<dbReference type="AlphaFoldDB" id="A0A2N0DBX4"/>
<dbReference type="EC" id="2.6.1.62" evidence="10"/>
<dbReference type="Proteomes" id="UP001060123">
    <property type="component" value="Plasmid pWSM1592_1"/>
</dbReference>
<dbReference type="GO" id="GO:0005737">
    <property type="term" value="C:cytoplasm"/>
    <property type="evidence" value="ECO:0007669"/>
    <property type="project" value="UniProtKB-SubCell"/>
</dbReference>
<evidence type="ECO:0000256" key="9">
    <source>
        <dbReference type="ARBA" id="ARBA00048449"/>
    </source>
</evidence>
<dbReference type="InterPro" id="IPR005815">
    <property type="entry name" value="BioA"/>
</dbReference>
<dbReference type="Proteomes" id="UP000232164">
    <property type="component" value="Unassembled WGS sequence"/>
</dbReference>
<evidence type="ECO:0000256" key="5">
    <source>
        <dbReference type="ARBA" id="ARBA00022679"/>
    </source>
</evidence>
<dbReference type="EMBL" id="PIQN01000007">
    <property type="protein sequence ID" value="PKA43603.1"/>
    <property type="molecule type" value="Genomic_DNA"/>
</dbReference>
<comment type="subunit">
    <text evidence="10">Homodimer.</text>
</comment>
<feature type="binding site" evidence="10">
    <location>
        <position position="386"/>
    </location>
    <ligand>
        <name>substrate</name>
    </ligand>
</feature>
<dbReference type="InterPro" id="IPR015421">
    <property type="entry name" value="PyrdxlP-dep_Trfase_major"/>
</dbReference>
<comment type="function">
    <text evidence="10">Catalyzes the transfer of the alpha-amino group from S-adenosyl-L-methionine (SAM) to 7-keto-8-aminopelargonic acid (KAPA) to form 7,8-diaminopelargonic acid (DAPA). It is the only aminotransferase known to utilize SAM as an amino donor.</text>
</comment>
<dbReference type="InterPro" id="IPR015422">
    <property type="entry name" value="PyrdxlP-dep_Trfase_small"/>
</dbReference>
<evidence type="ECO:0000313" key="13">
    <source>
        <dbReference type="Proteomes" id="UP000232164"/>
    </source>
</evidence>
<dbReference type="FunFam" id="3.40.640.10:FF:000004">
    <property type="entry name" value="Acetylornithine aminotransferase"/>
    <property type="match status" value="1"/>
</dbReference>
<accession>A0A2N0DBX4</accession>
<keyword evidence="3" id="KW-0055">Arginine biosynthesis</keyword>
<dbReference type="InterPro" id="IPR015424">
    <property type="entry name" value="PyrdxlP-dep_Trfase"/>
</dbReference>
<evidence type="ECO:0000313" key="11">
    <source>
        <dbReference type="EMBL" id="PKA43603.1"/>
    </source>
</evidence>
<feature type="binding site" evidence="10">
    <location>
        <position position="294"/>
    </location>
    <ligand>
        <name>substrate</name>
    </ligand>
</feature>
<evidence type="ECO:0000256" key="1">
    <source>
        <dbReference type="ARBA" id="ARBA00001933"/>
    </source>
</evidence>
<dbReference type="PANTHER" id="PTHR42684">
    <property type="entry name" value="ADENOSYLMETHIONINE-8-AMINO-7-OXONONANOATE AMINOTRANSFERASE"/>
    <property type="match status" value="1"/>
</dbReference>
<keyword evidence="3" id="KW-0028">Amino-acid biosynthesis</keyword>
<evidence type="ECO:0000256" key="4">
    <source>
        <dbReference type="ARBA" id="ARBA00022576"/>
    </source>
</evidence>
<evidence type="ECO:0000256" key="7">
    <source>
        <dbReference type="ARBA" id="ARBA00022756"/>
    </source>
</evidence>
<feature type="binding site" evidence="10">
    <location>
        <position position="231"/>
    </location>
    <ligand>
        <name>pyridoxal 5'-phosphate</name>
        <dbReference type="ChEBI" id="CHEBI:597326"/>
    </ligand>
</feature>
<feature type="binding site" evidence="10">
    <location>
        <begin position="105"/>
        <end position="106"/>
    </location>
    <ligand>
        <name>pyridoxal 5'-phosphate</name>
        <dbReference type="ChEBI" id="CHEBI:597326"/>
    </ligand>
</feature>
<dbReference type="NCBIfam" id="NF004624">
    <property type="entry name" value="PRK05964.1"/>
    <property type="match status" value="1"/>
</dbReference>
<dbReference type="Gene3D" id="3.40.640.10">
    <property type="entry name" value="Type I PLP-dependent aspartate aminotransferase-like (Major domain)"/>
    <property type="match status" value="1"/>
</dbReference>
<proteinExistence type="inferred from homology"/>
<dbReference type="InterPro" id="IPR005814">
    <property type="entry name" value="Aminotrans_3"/>
</dbReference>
<keyword evidence="4 10" id="KW-0032">Aminotransferase</keyword>
<dbReference type="GO" id="GO:0004141">
    <property type="term" value="F:dethiobiotin synthase activity"/>
    <property type="evidence" value="ECO:0007669"/>
    <property type="project" value="TreeGrafter"/>
</dbReference>
<dbReference type="STRING" id="1041146.GCA_000427985_07262"/>
<comment type="cofactor">
    <cofactor evidence="1 10">
        <name>pyridoxal 5'-phosphate</name>
        <dbReference type="ChEBI" id="CHEBI:597326"/>
    </cofactor>
</comment>
<dbReference type="Gene3D" id="3.90.1150.10">
    <property type="entry name" value="Aspartate Aminotransferase, domain 1"/>
    <property type="match status" value="1"/>
</dbReference>
<feature type="binding site" evidence="10">
    <location>
        <position position="137"/>
    </location>
    <ligand>
        <name>substrate</name>
    </ligand>
</feature>
<comment type="similarity">
    <text evidence="10">Belongs to the class-III pyridoxal-phosphate-dependent aminotransferase family. BioA subfamily.</text>
</comment>
<dbReference type="SUPFAM" id="SSF53383">
    <property type="entry name" value="PLP-dependent transferases"/>
    <property type="match status" value="1"/>
</dbReference>
<organism evidence="11 13">
    <name type="scientific">Rhizobium sullae</name>
    <name type="common">Rhizobium hedysari</name>
    <dbReference type="NCBI Taxonomy" id="50338"/>
    <lineage>
        <taxon>Bacteria</taxon>
        <taxon>Pseudomonadati</taxon>
        <taxon>Pseudomonadota</taxon>
        <taxon>Alphaproteobacteria</taxon>
        <taxon>Hyphomicrobiales</taxon>
        <taxon>Rhizobiaceae</taxon>
        <taxon>Rhizobium/Agrobacterium group</taxon>
        <taxon>Rhizobium</taxon>
    </lineage>
</organism>
<gene>
    <name evidence="10" type="primary">bioA</name>
    <name evidence="11" type="ORF">CWR43_11700</name>
    <name evidence="12" type="ORF">N2599_28135</name>
</gene>
<feature type="site" description="Participates in the substrate recognition with KAPA and in a stacking interaction with the adenine ring of SAM" evidence="10">
    <location>
        <position position="10"/>
    </location>
</feature>
<reference evidence="12" key="3">
    <citation type="submission" date="2022-09" db="EMBL/GenBank/DDBJ databases">
        <title>Australian commercial rhizobial inoculants.</title>
        <authorList>
            <person name="Kohlmeier M.G."/>
            <person name="O'Hara G.W."/>
            <person name="Colombi E."/>
            <person name="Ramsay J.P."/>
            <person name="Terpolilli J."/>
        </authorList>
    </citation>
    <scope>NUCLEOTIDE SEQUENCE</scope>
    <source>
        <strain evidence="12">WSM1592</strain>
        <plasmid evidence="12">pWSM1592_1</plasmid>
    </source>
</reference>
<dbReference type="EMBL" id="CP104144">
    <property type="protein sequence ID" value="UWU16715.1"/>
    <property type="molecule type" value="Genomic_DNA"/>
</dbReference>
<keyword evidence="14" id="KW-1185">Reference proteome</keyword>
<reference evidence="11 13" key="1">
    <citation type="submission" date="2017-11" db="EMBL/GenBank/DDBJ databases">
        <authorList>
            <person name="Han C.G."/>
        </authorList>
    </citation>
    <scope>NUCLEOTIDE SEQUENCE [LARGE SCALE GENOMIC DNA]</scope>
    <source>
        <strain evidence="11 13">HCNT1</strain>
    </source>
</reference>
<evidence type="ECO:0000313" key="14">
    <source>
        <dbReference type="Proteomes" id="UP001060123"/>
    </source>
</evidence>
<dbReference type="PANTHER" id="PTHR42684:SF3">
    <property type="entry name" value="ADENOSYLMETHIONINE-8-AMINO-7-OXONONANOATE AMINOTRANSFERASE"/>
    <property type="match status" value="1"/>
</dbReference>
<dbReference type="UniPathway" id="UPA00078">
    <property type="reaction ID" value="UER00160"/>
</dbReference>
<dbReference type="Pfam" id="PF00202">
    <property type="entry name" value="Aminotran_3"/>
    <property type="match status" value="1"/>
</dbReference>
<feature type="binding site" evidence="10">
    <location>
        <position position="260"/>
    </location>
    <ligand>
        <name>substrate</name>
    </ligand>
</feature>
<dbReference type="NCBIfam" id="TIGR00508">
    <property type="entry name" value="bioA"/>
    <property type="match status" value="1"/>
</dbReference>
<keyword evidence="10" id="KW-0963">Cytoplasm</keyword>
<dbReference type="GO" id="GO:0006526">
    <property type="term" value="P:L-arginine biosynthetic process"/>
    <property type="evidence" value="ECO:0007669"/>
    <property type="project" value="UniProtKB-KW"/>
</dbReference>
<keyword evidence="7 10" id="KW-0093">Biotin biosynthesis</keyword>
<evidence type="ECO:0000313" key="12">
    <source>
        <dbReference type="EMBL" id="UWU16715.1"/>
    </source>
</evidence>
<reference evidence="11 13" key="2">
    <citation type="submission" date="2017-12" db="EMBL/GenBank/DDBJ databases">
        <title>Genome sequence of Rhizobium sullae HCNT1 isolated from Sulla coronaria nodules and featuring peculiar denitrification phenotypes.</title>
        <authorList>
            <person name="De Diego-Diaz B."/>
            <person name="Treu L."/>
            <person name="Campanaro S."/>
            <person name="Da Silva Duarte V."/>
            <person name="Basaglia M."/>
            <person name="Favaro L."/>
            <person name="Casella S."/>
            <person name="Squartini A."/>
        </authorList>
    </citation>
    <scope>NUCLEOTIDE SEQUENCE [LARGE SCALE GENOMIC DNA]</scope>
    <source>
        <strain evidence="11 13">HCNT1</strain>
    </source>
</reference>
<dbReference type="CDD" id="cd00610">
    <property type="entry name" value="OAT_like"/>
    <property type="match status" value="1"/>
</dbReference>
<evidence type="ECO:0000256" key="3">
    <source>
        <dbReference type="ARBA" id="ARBA00022571"/>
    </source>
</evidence>
<evidence type="ECO:0000256" key="10">
    <source>
        <dbReference type="HAMAP-Rule" id="MF_00834"/>
    </source>
</evidence>
<feature type="binding site" evidence="10">
    <location>
        <begin position="295"/>
        <end position="296"/>
    </location>
    <ligand>
        <name>pyridoxal 5'-phosphate</name>
        <dbReference type="ChEBI" id="CHEBI:597326"/>
    </ligand>
</feature>
<evidence type="ECO:0000256" key="2">
    <source>
        <dbReference type="ARBA" id="ARBA00005063"/>
    </source>
</evidence>
<dbReference type="GO" id="GO:0004015">
    <property type="term" value="F:adenosylmethionine-8-amino-7-oxononanoate transaminase activity"/>
    <property type="evidence" value="ECO:0007669"/>
    <property type="project" value="UniProtKB-UniRule"/>
</dbReference>
<keyword evidence="5 10" id="KW-0808">Transferase</keyword>
<dbReference type="RefSeq" id="WP_027510338.1">
    <property type="nucleotide sequence ID" value="NZ_CP104144.1"/>
</dbReference>
<comment type="catalytic activity">
    <reaction evidence="9 10">
        <text>(8S)-8-amino-7-oxononanoate + S-adenosyl-L-methionine = S-adenosyl-4-methylsulfanyl-2-oxobutanoate + (7R,8S)-7,8-diammoniononanoate</text>
        <dbReference type="Rhea" id="RHEA:16861"/>
        <dbReference type="ChEBI" id="CHEBI:16490"/>
        <dbReference type="ChEBI" id="CHEBI:59789"/>
        <dbReference type="ChEBI" id="CHEBI:149468"/>
        <dbReference type="ChEBI" id="CHEBI:149469"/>
        <dbReference type="EC" id="2.6.1.62"/>
    </reaction>
</comment>
<name>A0A2N0DBX4_RHISU</name>
<geneLocation type="plasmid" evidence="12 14">
    <name>pWSM1592_1</name>
</geneLocation>
<comment type="subcellular location">
    <subcellularLocation>
        <location evidence="10">Cytoplasm</location>
    </subcellularLocation>
</comment>
<evidence type="ECO:0000256" key="8">
    <source>
        <dbReference type="ARBA" id="ARBA00022898"/>
    </source>
</evidence>
<keyword evidence="12" id="KW-0614">Plasmid</keyword>
<dbReference type="GO" id="GO:0030170">
    <property type="term" value="F:pyridoxal phosphate binding"/>
    <property type="evidence" value="ECO:0007669"/>
    <property type="project" value="UniProtKB-UniRule"/>
</dbReference>
<keyword evidence="6 10" id="KW-0949">S-adenosyl-L-methionine</keyword>
<feature type="binding site" evidence="10">
    <location>
        <position position="45"/>
    </location>
    <ligand>
        <name>substrate</name>
    </ligand>
</feature>